<protein>
    <submittedName>
        <fullName evidence="2">Uncharacterized protein</fullName>
    </submittedName>
</protein>
<dbReference type="EMBL" id="REGN01010030">
    <property type="protein sequence ID" value="RMZ99835.1"/>
    <property type="molecule type" value="Genomic_DNA"/>
</dbReference>
<evidence type="ECO:0000256" key="1">
    <source>
        <dbReference type="SAM" id="Coils"/>
    </source>
</evidence>
<evidence type="ECO:0000313" key="2">
    <source>
        <dbReference type="EMBL" id="RMZ99835.1"/>
    </source>
</evidence>
<organism evidence="2 3">
    <name type="scientific">Brachionus plicatilis</name>
    <name type="common">Marine rotifer</name>
    <name type="synonym">Brachionus muelleri</name>
    <dbReference type="NCBI Taxonomy" id="10195"/>
    <lineage>
        <taxon>Eukaryota</taxon>
        <taxon>Metazoa</taxon>
        <taxon>Spiralia</taxon>
        <taxon>Gnathifera</taxon>
        <taxon>Rotifera</taxon>
        <taxon>Eurotatoria</taxon>
        <taxon>Monogononta</taxon>
        <taxon>Pseudotrocha</taxon>
        <taxon>Ploima</taxon>
        <taxon>Brachionidae</taxon>
        <taxon>Brachionus</taxon>
    </lineage>
</organism>
<feature type="coiled-coil region" evidence="1">
    <location>
        <begin position="50"/>
        <end position="77"/>
    </location>
</feature>
<keyword evidence="1" id="KW-0175">Coiled coil</keyword>
<accession>A0A3M7PL32</accession>
<name>A0A3M7PL32_BRAPC</name>
<dbReference type="AlphaFoldDB" id="A0A3M7PL32"/>
<comment type="caution">
    <text evidence="2">The sequence shown here is derived from an EMBL/GenBank/DDBJ whole genome shotgun (WGS) entry which is preliminary data.</text>
</comment>
<keyword evidence="3" id="KW-1185">Reference proteome</keyword>
<proteinExistence type="predicted"/>
<evidence type="ECO:0000313" key="3">
    <source>
        <dbReference type="Proteomes" id="UP000276133"/>
    </source>
</evidence>
<reference evidence="2 3" key="1">
    <citation type="journal article" date="2018" name="Sci. Rep.">
        <title>Genomic signatures of local adaptation to the degree of environmental predictability in rotifers.</title>
        <authorList>
            <person name="Franch-Gras L."/>
            <person name="Hahn C."/>
            <person name="Garcia-Roger E.M."/>
            <person name="Carmona M.J."/>
            <person name="Serra M."/>
            <person name="Gomez A."/>
        </authorList>
    </citation>
    <scope>NUCLEOTIDE SEQUENCE [LARGE SCALE GENOMIC DNA]</scope>
    <source>
        <strain evidence="2">HYR1</strain>
    </source>
</reference>
<gene>
    <name evidence="2" type="ORF">BpHYR1_051719</name>
</gene>
<dbReference type="Proteomes" id="UP000276133">
    <property type="component" value="Unassembled WGS sequence"/>
</dbReference>
<sequence length="78" mass="9121">MSTENAVIHEEKVRFVNNVGISDTKIFYELKPILTSQSHSLQETSAAFRVQRLLEELERAQCQLEERENVMREDLDRA</sequence>